<dbReference type="SUPFAM" id="SSF53649">
    <property type="entry name" value="Alkaline phosphatase-like"/>
    <property type="match status" value="1"/>
</dbReference>
<dbReference type="InterPro" id="IPR017850">
    <property type="entry name" value="Alkaline_phosphatase_core_sf"/>
</dbReference>
<name>A0A1H5VWY5_XYLRU</name>
<dbReference type="InterPro" id="IPR002591">
    <property type="entry name" value="Phosphodiest/P_Trfase"/>
</dbReference>
<organism evidence="1 2">
    <name type="scientific">Xylanibacter ruminicola</name>
    <name type="common">Prevotella ruminicola</name>
    <dbReference type="NCBI Taxonomy" id="839"/>
    <lineage>
        <taxon>Bacteria</taxon>
        <taxon>Pseudomonadati</taxon>
        <taxon>Bacteroidota</taxon>
        <taxon>Bacteroidia</taxon>
        <taxon>Bacteroidales</taxon>
        <taxon>Prevotellaceae</taxon>
        <taxon>Xylanibacter</taxon>
    </lineage>
</organism>
<dbReference type="Proteomes" id="UP000236735">
    <property type="component" value="Unassembled WGS sequence"/>
</dbReference>
<dbReference type="EMBL" id="FNUV01000005">
    <property type="protein sequence ID" value="SEF91720.1"/>
    <property type="molecule type" value="Genomic_DNA"/>
</dbReference>
<accession>A0A1H5VWY5</accession>
<dbReference type="Gene3D" id="3.30.1360.150">
    <property type="match status" value="1"/>
</dbReference>
<reference evidence="1 2" key="1">
    <citation type="submission" date="2016-10" db="EMBL/GenBank/DDBJ databases">
        <authorList>
            <person name="de Groot N.N."/>
        </authorList>
    </citation>
    <scope>NUCLEOTIDE SEQUENCE [LARGE SCALE GENOMIC DNA]</scope>
    <source>
        <strain evidence="1 2">AR32</strain>
    </source>
</reference>
<dbReference type="AlphaFoldDB" id="A0A1H5VWY5"/>
<protein>
    <submittedName>
        <fullName evidence="1">Predicted pyrophosphatase or phosphodiesterase, AlkP superfamily</fullName>
    </submittedName>
</protein>
<dbReference type="Pfam" id="PF01663">
    <property type="entry name" value="Phosphodiest"/>
    <property type="match status" value="1"/>
</dbReference>
<dbReference type="Gene3D" id="3.40.720.10">
    <property type="entry name" value="Alkaline Phosphatase, subunit A"/>
    <property type="match status" value="1"/>
</dbReference>
<evidence type="ECO:0000313" key="1">
    <source>
        <dbReference type="EMBL" id="SEF91720.1"/>
    </source>
</evidence>
<proteinExistence type="predicted"/>
<evidence type="ECO:0000313" key="2">
    <source>
        <dbReference type="Proteomes" id="UP000236735"/>
    </source>
</evidence>
<dbReference type="RefSeq" id="WP_103915917.1">
    <property type="nucleotide sequence ID" value="NZ_FNUV01000005.1"/>
</dbReference>
<gene>
    <name evidence="1" type="ORF">SAMN05216354_2100</name>
</gene>
<sequence>MRNRYLYITLLSILAWHAEAQGQAGTRQVPRLVVNVTVDQLRSDLLDLYAPAFSSREGLQKLLAEGLVFENARYPFADVDRASAISSVVTGTTPFYHTITGNQWIDRQSLRPVSPTPGDMAASTIGDELKRATQGQGKVFAVAPTKEVAMLAAGHTADGTVWNDTPKKGWTAADITDRALRCMTDHALGQDSIADLLLLTYDASSNDRQTYIQLDQEIARLLQQTEAQVGKDQALFLITSTGYTEEKRADLERFNIPAGTFYINRTANLLNMYFGGLWGQGKYVEAHFKNQLYISRQLIDNKRITTNEVLQRAKEFLLQMSGVKAVENHLYEAHTGDLVIELNPGWQIENEDTHEQSPVKTQLAYFPIIIYGSGIMSETIKTPVSIERIAPSIAKAIRIRAPNACKSEPLF</sequence>